<protein>
    <submittedName>
        <fullName evidence="1">Gag-pol polyprotein</fullName>
    </submittedName>
</protein>
<dbReference type="Proteomes" id="UP000006753">
    <property type="component" value="Unassembled WGS sequence"/>
</dbReference>
<sequence length="189" mass="22067">MPFESRRSDSLRFYLSWPGPEGSHAALKDQDGALRSLAREDVYDTEGFAKDGHLYAKGTIKAKGLRTMLRPLPKQVVHYSEEREGKIQVDHYSILLDFFFRYDQFLFDVESKDMIAIQTLIGLLRMTRILIRATNSIAQFVKVIYKILIDCIPNVCLLYINDVRVKRSRSFYNYEEVLPGIRRFVLKHI</sequence>
<keyword evidence="2" id="KW-1185">Reference proteome</keyword>
<dbReference type="KEGG" id="mbe:MBM_07241"/>
<reference evidence="1 2" key="1">
    <citation type="journal article" date="2012" name="BMC Genomics">
        <title>Sequencing the genome of Marssonina brunnea reveals fungus-poplar co-evolution.</title>
        <authorList>
            <person name="Zhu S."/>
            <person name="Cao Y.-Z."/>
            <person name="Jiang C."/>
            <person name="Tan B.-Y."/>
            <person name="Wang Z."/>
            <person name="Feng S."/>
            <person name="Zhang L."/>
            <person name="Su X.-H."/>
            <person name="Brejova B."/>
            <person name="Vinar T."/>
            <person name="Xu M."/>
            <person name="Wang M.-X."/>
            <person name="Zhang S.-G."/>
            <person name="Huang M.-R."/>
            <person name="Wu R."/>
            <person name="Zhou Y."/>
        </authorList>
    </citation>
    <scope>NUCLEOTIDE SEQUENCE [LARGE SCALE GENOMIC DNA]</scope>
    <source>
        <strain evidence="1 2">MB_m1</strain>
    </source>
</reference>
<dbReference type="EMBL" id="JH921445">
    <property type="protein sequence ID" value="EKD14520.1"/>
    <property type="molecule type" value="Genomic_DNA"/>
</dbReference>
<gene>
    <name evidence="1" type="ORF">MBM_07241</name>
</gene>
<proteinExistence type="predicted"/>
<evidence type="ECO:0000313" key="1">
    <source>
        <dbReference type="EMBL" id="EKD14520.1"/>
    </source>
</evidence>
<accession>K1WB42</accession>
<evidence type="ECO:0000313" key="2">
    <source>
        <dbReference type="Proteomes" id="UP000006753"/>
    </source>
</evidence>
<dbReference type="InParanoid" id="K1WB42"/>
<dbReference type="OrthoDB" id="3193212at2759"/>
<dbReference type="HOGENOM" id="CLU_1434716_0_0_1"/>
<dbReference type="AlphaFoldDB" id="K1WB42"/>
<name>K1WB42_MARBU</name>
<organism evidence="1 2">
    <name type="scientific">Marssonina brunnea f. sp. multigermtubi (strain MB_m1)</name>
    <name type="common">Marssonina leaf spot fungus</name>
    <dbReference type="NCBI Taxonomy" id="1072389"/>
    <lineage>
        <taxon>Eukaryota</taxon>
        <taxon>Fungi</taxon>
        <taxon>Dikarya</taxon>
        <taxon>Ascomycota</taxon>
        <taxon>Pezizomycotina</taxon>
        <taxon>Leotiomycetes</taxon>
        <taxon>Helotiales</taxon>
        <taxon>Drepanopezizaceae</taxon>
        <taxon>Drepanopeziza</taxon>
    </lineage>
</organism>